<keyword evidence="2 5" id="KW-0689">Ribosomal protein</keyword>
<dbReference type="InterPro" id="IPR018130">
    <property type="entry name" value="Ribosomal_uS2_CS"/>
</dbReference>
<evidence type="ECO:0000256" key="6">
    <source>
        <dbReference type="RuleBase" id="RU003631"/>
    </source>
</evidence>
<protein>
    <recommendedName>
        <fullName evidence="4 5">Small ribosomal subunit protein uS2</fullName>
    </recommendedName>
</protein>
<dbReference type="AlphaFoldDB" id="A0A1G2T3Z3"/>
<evidence type="ECO:0000256" key="5">
    <source>
        <dbReference type="HAMAP-Rule" id="MF_00291"/>
    </source>
</evidence>
<dbReference type="Gene3D" id="3.40.50.10490">
    <property type="entry name" value="Glucose-6-phosphate isomerase like protein, domain 1"/>
    <property type="match status" value="1"/>
</dbReference>
<dbReference type="Proteomes" id="UP000178612">
    <property type="component" value="Unassembled WGS sequence"/>
</dbReference>
<dbReference type="PANTHER" id="PTHR12534">
    <property type="entry name" value="30S RIBOSOMAL PROTEIN S2 PROKARYOTIC AND ORGANELLAR"/>
    <property type="match status" value="1"/>
</dbReference>
<evidence type="ECO:0000256" key="2">
    <source>
        <dbReference type="ARBA" id="ARBA00022980"/>
    </source>
</evidence>
<keyword evidence="3 5" id="KW-0687">Ribonucleoprotein</keyword>
<evidence type="ECO:0000313" key="8">
    <source>
        <dbReference type="Proteomes" id="UP000178612"/>
    </source>
</evidence>
<dbReference type="InterPro" id="IPR001865">
    <property type="entry name" value="Ribosomal_uS2"/>
</dbReference>
<proteinExistence type="inferred from homology"/>
<reference evidence="7 8" key="1">
    <citation type="journal article" date="2016" name="Nat. Commun.">
        <title>Thousands of microbial genomes shed light on interconnected biogeochemical processes in an aquifer system.</title>
        <authorList>
            <person name="Anantharaman K."/>
            <person name="Brown C.T."/>
            <person name="Hug L.A."/>
            <person name="Sharon I."/>
            <person name="Castelle C.J."/>
            <person name="Probst A.J."/>
            <person name="Thomas B.C."/>
            <person name="Singh A."/>
            <person name="Wilkins M.J."/>
            <person name="Karaoz U."/>
            <person name="Brodie E.L."/>
            <person name="Williams K.H."/>
            <person name="Hubbard S.S."/>
            <person name="Banfield J.F."/>
        </authorList>
    </citation>
    <scope>NUCLEOTIDE SEQUENCE [LARGE SCALE GENOMIC DNA]</scope>
</reference>
<evidence type="ECO:0000256" key="4">
    <source>
        <dbReference type="ARBA" id="ARBA00035256"/>
    </source>
</evidence>
<evidence type="ECO:0000313" key="7">
    <source>
        <dbReference type="EMBL" id="OHA91311.1"/>
    </source>
</evidence>
<evidence type="ECO:0000256" key="3">
    <source>
        <dbReference type="ARBA" id="ARBA00023274"/>
    </source>
</evidence>
<dbReference type="GO" id="GO:0006412">
    <property type="term" value="P:translation"/>
    <property type="evidence" value="ECO:0007669"/>
    <property type="project" value="UniProtKB-UniRule"/>
</dbReference>
<dbReference type="InterPro" id="IPR005706">
    <property type="entry name" value="Ribosomal_uS2_bac/mit/plastid"/>
</dbReference>
<gene>
    <name evidence="5" type="primary">rpsB</name>
    <name evidence="7" type="ORF">A2758_02520</name>
</gene>
<dbReference type="GO" id="GO:0022627">
    <property type="term" value="C:cytosolic small ribosomal subunit"/>
    <property type="evidence" value="ECO:0007669"/>
    <property type="project" value="TreeGrafter"/>
</dbReference>
<dbReference type="PROSITE" id="PS00963">
    <property type="entry name" value="RIBOSOMAL_S2_2"/>
    <property type="match status" value="1"/>
</dbReference>
<dbReference type="Pfam" id="PF00318">
    <property type="entry name" value="Ribosomal_S2"/>
    <property type="match status" value="1"/>
</dbReference>
<dbReference type="PANTHER" id="PTHR12534:SF0">
    <property type="entry name" value="SMALL RIBOSOMAL SUBUNIT PROTEIN US2M"/>
    <property type="match status" value="1"/>
</dbReference>
<dbReference type="EMBL" id="MHVJ01000013">
    <property type="protein sequence ID" value="OHA91311.1"/>
    <property type="molecule type" value="Genomic_DNA"/>
</dbReference>
<dbReference type="HAMAP" id="MF_00291_B">
    <property type="entry name" value="Ribosomal_uS2_B"/>
    <property type="match status" value="1"/>
</dbReference>
<dbReference type="NCBIfam" id="TIGR01011">
    <property type="entry name" value="rpsB_bact"/>
    <property type="match status" value="1"/>
</dbReference>
<dbReference type="CDD" id="cd01425">
    <property type="entry name" value="RPS2"/>
    <property type="match status" value="1"/>
</dbReference>
<comment type="similarity">
    <text evidence="1 5 6">Belongs to the universal ribosomal protein uS2 family.</text>
</comment>
<dbReference type="InterPro" id="IPR023591">
    <property type="entry name" value="Ribosomal_uS2_flav_dom_sf"/>
</dbReference>
<evidence type="ECO:0000256" key="1">
    <source>
        <dbReference type="ARBA" id="ARBA00006242"/>
    </source>
</evidence>
<dbReference type="GO" id="GO:0003735">
    <property type="term" value="F:structural constituent of ribosome"/>
    <property type="evidence" value="ECO:0007669"/>
    <property type="project" value="InterPro"/>
</dbReference>
<dbReference type="SUPFAM" id="SSF52313">
    <property type="entry name" value="Ribosomal protein S2"/>
    <property type="match status" value="1"/>
</dbReference>
<name>A0A1G2T3Z3_9BACT</name>
<dbReference type="PRINTS" id="PR00395">
    <property type="entry name" value="RIBOSOMALS2"/>
</dbReference>
<sequence length="248" mass="27588">MEKVSGNKEQEKSVIDALFKVGAHFGFVKARRHPSAKPFIFGVKNKVEIFDLEKTSVELTKALTFVESKGQEGAPTLIVGGKSEAREAVIKAGQELEMPYVAGRWIGGTLTNFSEIKKRIARLEELTTQREKGELAKYTKKERLLIDREIDKLNLYFSGLAKLKSLPKFLIIIDPKKESIAVAEAKKMHLPVVALAGSDSNLHEIDYAVPGNDASRQTISYILNEMVKAYLRGKSESEKNKEAANLPN</sequence>
<organism evidence="7 8">
    <name type="scientific">Candidatus Zambryskibacteria bacterium RIFCSPHIGHO2_01_FULL_49_18</name>
    <dbReference type="NCBI Taxonomy" id="1802740"/>
    <lineage>
        <taxon>Bacteria</taxon>
        <taxon>Candidatus Zambryskiibacteriota</taxon>
    </lineage>
</organism>
<comment type="caution">
    <text evidence="7">The sequence shown here is derived from an EMBL/GenBank/DDBJ whole genome shotgun (WGS) entry which is preliminary data.</text>
</comment>
<accession>A0A1G2T3Z3</accession>
<dbReference type="Gene3D" id="1.10.287.610">
    <property type="entry name" value="Helix hairpin bin"/>
    <property type="match status" value="1"/>
</dbReference>